<dbReference type="FunFam" id="2.60.40.1730:FF:000004">
    <property type="entry name" value="Leukotriene A(4) hydrolase"/>
    <property type="match status" value="1"/>
</dbReference>
<dbReference type="InterPro" id="IPR034015">
    <property type="entry name" value="M1_LTA4H"/>
</dbReference>
<dbReference type="GO" id="GO:0005829">
    <property type="term" value="C:cytosol"/>
    <property type="evidence" value="ECO:0007669"/>
    <property type="project" value="TreeGrafter"/>
</dbReference>
<feature type="binding site" evidence="10">
    <location>
        <begin position="568"/>
        <end position="570"/>
    </location>
    <ligand>
        <name>a peptide</name>
        <dbReference type="ChEBI" id="CHEBI:60466"/>
    </ligand>
</feature>
<dbReference type="CDD" id="cd09599">
    <property type="entry name" value="M1_LTA4H"/>
    <property type="match status" value="1"/>
</dbReference>
<comment type="caution">
    <text evidence="13">The sequence shown here is derived from an EMBL/GenBank/DDBJ whole genome shotgun (WGS) entry which is preliminary data.</text>
</comment>
<proteinExistence type="inferred from homology"/>
<evidence type="ECO:0000313" key="13">
    <source>
        <dbReference type="EMBL" id="ORX55588.1"/>
    </source>
</evidence>
<feature type="domain" description="Peptidase M1 leukotriene A4 hydrolase/aminopeptidase C-terminal" evidence="12">
    <location>
        <begin position="467"/>
        <end position="613"/>
    </location>
</feature>
<keyword evidence="7 11" id="KW-0862">Zinc</keyword>
<dbReference type="InterPro" id="IPR045357">
    <property type="entry name" value="Aminopeptidase_N-like_N"/>
</dbReference>
<evidence type="ECO:0000313" key="14">
    <source>
        <dbReference type="Proteomes" id="UP000242146"/>
    </source>
</evidence>
<dbReference type="AlphaFoldDB" id="A0A1X2GJR9"/>
<dbReference type="GO" id="GO:0006508">
    <property type="term" value="P:proteolysis"/>
    <property type="evidence" value="ECO:0007669"/>
    <property type="project" value="UniProtKB-KW"/>
</dbReference>
<keyword evidence="4" id="KW-0645">Protease</keyword>
<dbReference type="Gene3D" id="2.60.40.1730">
    <property type="entry name" value="tricorn interacting facor f3 domain"/>
    <property type="match status" value="1"/>
</dbReference>
<dbReference type="Gene3D" id="3.30.2010.30">
    <property type="match status" value="1"/>
</dbReference>
<dbReference type="SUPFAM" id="SSF48371">
    <property type="entry name" value="ARM repeat"/>
    <property type="match status" value="1"/>
</dbReference>
<dbReference type="InterPro" id="IPR016024">
    <property type="entry name" value="ARM-type_fold"/>
</dbReference>
<dbReference type="Gene3D" id="1.25.40.320">
    <property type="entry name" value="Peptidase M1, leukotriene A4 hydrolase/aminopeptidase C-terminal domain"/>
    <property type="match status" value="1"/>
</dbReference>
<dbReference type="InterPro" id="IPR049980">
    <property type="entry name" value="LTA4H_cat"/>
</dbReference>
<dbReference type="InterPro" id="IPR038502">
    <property type="entry name" value="M1_LTA-4_hydro/amino_C_sf"/>
</dbReference>
<dbReference type="InterPro" id="IPR015211">
    <property type="entry name" value="Peptidase_M1_C"/>
</dbReference>
<dbReference type="OrthoDB" id="79562at2759"/>
<dbReference type="Pfam" id="PF01433">
    <property type="entry name" value="Peptidase_M1"/>
    <property type="match status" value="1"/>
</dbReference>
<comment type="cofactor">
    <cofactor evidence="11">
        <name>Zn(2+)</name>
        <dbReference type="ChEBI" id="CHEBI:29105"/>
    </cofactor>
    <text evidence="11">Binds 1 zinc ion per subunit.</text>
</comment>
<name>A0A1X2GJR9_9FUNG</name>
<dbReference type="FunFam" id="3.30.2010.30:FF:000001">
    <property type="entry name" value="Leukotriene A(4) hydrolase"/>
    <property type="match status" value="1"/>
</dbReference>
<dbReference type="GO" id="GO:0004301">
    <property type="term" value="F:epoxide hydrolase activity"/>
    <property type="evidence" value="ECO:0007669"/>
    <property type="project" value="TreeGrafter"/>
</dbReference>
<evidence type="ECO:0000256" key="7">
    <source>
        <dbReference type="ARBA" id="ARBA00022833"/>
    </source>
</evidence>
<keyword evidence="5 11" id="KW-0479">Metal-binding</keyword>
<keyword evidence="3" id="KW-0963">Cytoplasm</keyword>
<dbReference type="InterPro" id="IPR027268">
    <property type="entry name" value="Peptidase_M4/M1_CTD_sf"/>
</dbReference>
<gene>
    <name evidence="13" type="ORF">DM01DRAFT_1320836</name>
</gene>
<sequence>MCVRPVDHSSLANLDEVTTTHLHLDWTICFTKKVFDGSVTLDLLTLKDNVTKVVLDASYLDIKKVLYLNDQELKFKVGERRGALGSPVTIDLPEPFANSTSFQIKIVYTTTPECTAVQYLTPEQTLGGKHPFLFSQCEAIHARSFVPCQDSPAVKLTYSANVTSPLPVVMSALDRGSRREPTGGVTYTFHQPIKIPTYLICIASGNIASRELSDRCKVLAEPEMVDAVAWEFEDTDKFLSTAEGVLTPYEWHRYDILILPPSYPYGGMENPCLTFATPTLIAGDRSSINVVIHEISHSWMGNLVTTKTWEHFWLNEGHTKFIERKVLGRLYGQPTADLDAIIGLKALRESINQYGENSPATVLQPDLSGGGDPDDFFSSVPYEKGFNMLHFVEETVGGPAIFEPFVTSYVQEFAGKSITTQDWKDYLYRYMEEHHGQDVINRLNTIDFDAWIHQPGHLPVAPSFDTSLADASYALADRWNAARHQADFSAFSPKDVDGFTTAQLVVHLERISDQEAYPYEALAAMDQLYGWSQRKSPEIKFRWQMVTLKASYEPIYPAVVSFVTEQGRMKYVRPLYRSLAKAKGDGQALARSTYLAHRSFYHPICAQLLAKDLGLA</sequence>
<evidence type="ECO:0000256" key="11">
    <source>
        <dbReference type="PIRSR" id="PIRSR634015-3"/>
    </source>
</evidence>
<feature type="binding site" evidence="11">
    <location>
        <position position="316"/>
    </location>
    <ligand>
        <name>Zn(2+)</name>
        <dbReference type="ChEBI" id="CHEBI:29105"/>
        <note>catalytic</note>
    </ligand>
</feature>
<dbReference type="STRING" id="101127.A0A1X2GJR9"/>
<evidence type="ECO:0000256" key="9">
    <source>
        <dbReference type="PIRSR" id="PIRSR634015-1"/>
    </source>
</evidence>
<dbReference type="FunFam" id="1.25.40.320:FF:000001">
    <property type="entry name" value="Leukotriene A(4) hydrolase"/>
    <property type="match status" value="1"/>
</dbReference>
<dbReference type="GO" id="GO:0008270">
    <property type="term" value="F:zinc ion binding"/>
    <property type="evidence" value="ECO:0007669"/>
    <property type="project" value="InterPro"/>
</dbReference>
<evidence type="ECO:0000256" key="1">
    <source>
        <dbReference type="ARBA" id="ARBA00004496"/>
    </source>
</evidence>
<evidence type="ECO:0000256" key="3">
    <source>
        <dbReference type="ARBA" id="ARBA00022490"/>
    </source>
</evidence>
<dbReference type="GO" id="GO:0070006">
    <property type="term" value="F:metalloaminopeptidase activity"/>
    <property type="evidence" value="ECO:0007669"/>
    <property type="project" value="UniProtKB-ARBA"/>
</dbReference>
<evidence type="ECO:0000259" key="12">
    <source>
        <dbReference type="SMART" id="SM01263"/>
    </source>
</evidence>
<dbReference type="PANTHER" id="PTHR45726">
    <property type="entry name" value="LEUKOTRIENE A-4 HYDROLASE"/>
    <property type="match status" value="1"/>
</dbReference>
<evidence type="ECO:0000256" key="8">
    <source>
        <dbReference type="ARBA" id="ARBA00023049"/>
    </source>
</evidence>
<dbReference type="Pfam" id="PF17900">
    <property type="entry name" value="Peptidase_M1_N"/>
    <property type="match status" value="1"/>
</dbReference>
<keyword evidence="8" id="KW-0482">Metalloprotease</keyword>
<comment type="subcellular location">
    <subcellularLocation>
        <location evidence="1">Cytoplasm</location>
    </subcellularLocation>
</comment>
<accession>A0A1X2GJR9</accession>
<dbReference type="PRINTS" id="PR00756">
    <property type="entry name" value="ALADIPTASE"/>
</dbReference>
<dbReference type="Pfam" id="PF09127">
    <property type="entry name" value="Leuk-A4-hydro_C"/>
    <property type="match status" value="1"/>
</dbReference>
<dbReference type="InterPro" id="IPR042097">
    <property type="entry name" value="Aminopeptidase_N-like_N_sf"/>
</dbReference>
<dbReference type="PANTHER" id="PTHR45726:SF3">
    <property type="entry name" value="LEUKOTRIENE A-4 HYDROLASE"/>
    <property type="match status" value="1"/>
</dbReference>
<dbReference type="EMBL" id="MCGT01000011">
    <property type="protein sequence ID" value="ORX55588.1"/>
    <property type="molecule type" value="Genomic_DNA"/>
</dbReference>
<dbReference type="FunFam" id="1.10.390.10:FF:000003">
    <property type="entry name" value="Leukotriene A(4) hydrolase"/>
    <property type="match status" value="1"/>
</dbReference>
<feature type="binding site" evidence="11">
    <location>
        <position position="293"/>
    </location>
    <ligand>
        <name>Zn(2+)</name>
        <dbReference type="ChEBI" id="CHEBI:29105"/>
        <note>catalytic</note>
    </ligand>
</feature>
<keyword evidence="14" id="KW-1185">Reference proteome</keyword>
<dbReference type="Gene3D" id="1.10.390.10">
    <property type="entry name" value="Neutral Protease Domain 2"/>
    <property type="match status" value="1"/>
</dbReference>
<organism evidence="13 14">
    <name type="scientific">Hesseltinella vesiculosa</name>
    <dbReference type="NCBI Taxonomy" id="101127"/>
    <lineage>
        <taxon>Eukaryota</taxon>
        <taxon>Fungi</taxon>
        <taxon>Fungi incertae sedis</taxon>
        <taxon>Mucoromycota</taxon>
        <taxon>Mucoromycotina</taxon>
        <taxon>Mucoromycetes</taxon>
        <taxon>Mucorales</taxon>
        <taxon>Cunninghamellaceae</taxon>
        <taxon>Hesseltinella</taxon>
    </lineage>
</organism>
<evidence type="ECO:0000256" key="4">
    <source>
        <dbReference type="ARBA" id="ARBA00022670"/>
    </source>
</evidence>
<evidence type="ECO:0000256" key="6">
    <source>
        <dbReference type="ARBA" id="ARBA00022801"/>
    </source>
</evidence>
<reference evidence="13 14" key="1">
    <citation type="submission" date="2016-07" db="EMBL/GenBank/DDBJ databases">
        <title>Pervasive Adenine N6-methylation of Active Genes in Fungi.</title>
        <authorList>
            <consortium name="DOE Joint Genome Institute"/>
            <person name="Mondo S.J."/>
            <person name="Dannebaum R.O."/>
            <person name="Kuo R.C."/>
            <person name="Labutti K."/>
            <person name="Haridas S."/>
            <person name="Kuo A."/>
            <person name="Salamov A."/>
            <person name="Ahrendt S.R."/>
            <person name="Lipzen A."/>
            <person name="Sullivan W."/>
            <person name="Andreopoulos W.B."/>
            <person name="Clum A."/>
            <person name="Lindquist E."/>
            <person name="Daum C."/>
            <person name="Ramamoorthy G.K."/>
            <person name="Gryganskyi A."/>
            <person name="Culley D."/>
            <person name="Magnuson J.K."/>
            <person name="James T.Y."/>
            <person name="O'Malley M.A."/>
            <person name="Stajich J.E."/>
            <person name="Spatafora J.W."/>
            <person name="Visel A."/>
            <person name="Grigoriev I.V."/>
        </authorList>
    </citation>
    <scope>NUCLEOTIDE SEQUENCE [LARGE SCALE GENOMIC DNA]</scope>
    <source>
        <strain evidence="13 14">NRRL 3301</strain>
    </source>
</reference>
<feature type="binding site" evidence="11">
    <location>
        <position position="297"/>
    </location>
    <ligand>
        <name>Zn(2+)</name>
        <dbReference type="ChEBI" id="CHEBI:29105"/>
        <note>catalytic</note>
    </ligand>
</feature>
<feature type="active site" description="Proton donor" evidence="9">
    <location>
        <position position="382"/>
    </location>
</feature>
<feature type="binding site" evidence="10">
    <location>
        <begin position="136"/>
        <end position="138"/>
    </location>
    <ligand>
        <name>a peptide</name>
        <dbReference type="ChEBI" id="CHEBI:60466"/>
    </ligand>
</feature>
<feature type="binding site" evidence="10">
    <location>
        <begin position="264"/>
        <end position="269"/>
    </location>
    <ligand>
        <name>a peptide</name>
        <dbReference type="ChEBI" id="CHEBI:60466"/>
    </ligand>
</feature>
<dbReference type="Proteomes" id="UP000242146">
    <property type="component" value="Unassembled WGS sequence"/>
</dbReference>
<dbReference type="SMART" id="SM01263">
    <property type="entry name" value="Leuk-A4-hydro_C"/>
    <property type="match status" value="1"/>
</dbReference>
<dbReference type="SUPFAM" id="SSF63737">
    <property type="entry name" value="Leukotriene A4 hydrolase N-terminal domain"/>
    <property type="match status" value="1"/>
</dbReference>
<dbReference type="SUPFAM" id="SSF55486">
    <property type="entry name" value="Metalloproteases ('zincins'), catalytic domain"/>
    <property type="match status" value="1"/>
</dbReference>
<dbReference type="InterPro" id="IPR014782">
    <property type="entry name" value="Peptidase_M1_dom"/>
</dbReference>
<protein>
    <recommendedName>
        <fullName evidence="12">Peptidase M1 leukotriene A4 hydrolase/aminopeptidase C-terminal domain-containing protein</fullName>
    </recommendedName>
</protein>
<evidence type="ECO:0000256" key="10">
    <source>
        <dbReference type="PIRSR" id="PIRSR634015-2"/>
    </source>
</evidence>
<keyword evidence="6" id="KW-0378">Hydrolase</keyword>
<feature type="active site" description="Proton acceptor" evidence="9">
    <location>
        <position position="294"/>
    </location>
</feature>
<comment type="similarity">
    <text evidence="2">Belongs to the peptidase M1 family.</text>
</comment>
<evidence type="ECO:0000256" key="2">
    <source>
        <dbReference type="ARBA" id="ARBA00010136"/>
    </source>
</evidence>
<evidence type="ECO:0000256" key="5">
    <source>
        <dbReference type="ARBA" id="ARBA00022723"/>
    </source>
</evidence>
<dbReference type="InterPro" id="IPR001930">
    <property type="entry name" value="Peptidase_M1"/>
</dbReference>